<feature type="region of interest" description="Disordered" evidence="1">
    <location>
        <begin position="554"/>
        <end position="641"/>
    </location>
</feature>
<dbReference type="EMBL" id="LT635617">
    <property type="protein sequence ID" value="VUZ94320.1"/>
    <property type="molecule type" value="Genomic_DNA"/>
</dbReference>
<feature type="compositionally biased region" description="Basic and acidic residues" evidence="1">
    <location>
        <begin position="555"/>
        <end position="567"/>
    </location>
</feature>
<feature type="transmembrane region" description="Helical" evidence="2">
    <location>
        <begin position="495"/>
        <end position="518"/>
    </location>
</feature>
<feature type="region of interest" description="Disordered" evidence="1">
    <location>
        <begin position="332"/>
        <end position="362"/>
    </location>
</feature>
<dbReference type="Pfam" id="PF05795">
    <property type="entry name" value="Plasmodium_Vir"/>
    <property type="match status" value="1"/>
</dbReference>
<proteinExistence type="predicted"/>
<feature type="compositionally biased region" description="Basic and acidic residues" evidence="1">
    <location>
        <begin position="625"/>
        <end position="635"/>
    </location>
</feature>
<dbReference type="OrthoDB" id="379802at2759"/>
<protein>
    <submittedName>
        <fullName evidence="3">PIR protein</fullName>
    </submittedName>
</protein>
<dbReference type="VEuPathDB" id="PlasmoDB:PVW1_060007000"/>
<reference evidence="4" key="1">
    <citation type="submission" date="2016-07" db="EMBL/GenBank/DDBJ databases">
        <authorList>
            <consortium name="Pathogen Informatics"/>
        </authorList>
    </citation>
    <scope>NUCLEOTIDE SEQUENCE [LARGE SCALE GENOMIC DNA]</scope>
</reference>
<sequence length="641" mass="74661">MGNSRVEETETTPNWDKVLEGLTSDKIYKYFNENKNTGSNYDDVCEIKKEWKTPCSEFKEICNKFAKNLEGIFCKEHKENTINYCIFLKYWAYEQIKKKCKKNKTDIELSPLTDKLKNLQYSIKKVCPEKFECYDYYSDYMDGWEEEKLLYEYFLNFDEIYNYINTKNDYEKYKKYVEHILGLYEKKISKGCCKIKYYHLCDHYFRCDPKYHPKLLLSNLEEPKGNPTPSESDIHGIDISAEIDEKKKYLDEDGVYIIPTRTDFVIPDLQDGWHKRKDKSKSRIQNVRCIMNYAAKNSDYALVSCYNFEKGYPDVEHIFRPTKKEEDFYSKLKEKENKPRNSMSSSSDYTNSSPKGLNKNEKVATKTNITAVLPESIQGYSPLGELINKKKDEYAGEYQPSRREAYVFAPTARNYDIGGEESGRVPCTYIKINEDKTKECVKKENLNEIKVFTDPKAQNLSAVGDVAMSSATDSYTDEYLDDFETIGHSMFKTPMFRGATLAALLAGIVFVFFIYFKFTPFGSWFGRKNSKKENMYMEMPIEYEQNVQSEYYEAPQRRDNVRDRPTRDPSPSRSPRQRSSSRSRSSPSQRPSQSPRSSPGPSPGPSPSQSQRPSSNSRSRSSSSRQKDPPKERIRIAYHAS</sequence>
<evidence type="ECO:0000313" key="3">
    <source>
        <dbReference type="EMBL" id="VUZ94320.1"/>
    </source>
</evidence>
<name>A0A564ZSM4_PLAVI</name>
<gene>
    <name evidence="3" type="ORF">PVP01_0600800</name>
</gene>
<feature type="compositionally biased region" description="Low complexity" evidence="1">
    <location>
        <begin position="582"/>
        <end position="597"/>
    </location>
</feature>
<evidence type="ECO:0000313" key="4">
    <source>
        <dbReference type="Proteomes" id="UP000220605"/>
    </source>
</evidence>
<dbReference type="AlphaFoldDB" id="A0A564ZSM4"/>
<keyword evidence="2" id="KW-1133">Transmembrane helix</keyword>
<feature type="compositionally biased region" description="Low complexity" evidence="1">
    <location>
        <begin position="342"/>
        <end position="353"/>
    </location>
</feature>
<dbReference type="VEuPathDB" id="PlasmoDB:PVPAM_060011400"/>
<evidence type="ECO:0000256" key="1">
    <source>
        <dbReference type="SAM" id="MobiDB-lite"/>
    </source>
</evidence>
<keyword evidence="2" id="KW-0812">Transmembrane</keyword>
<dbReference type="VEuPathDB" id="PlasmoDB:PVP01_0600800"/>
<dbReference type="Proteomes" id="UP000220605">
    <property type="component" value="Chromosome 6"/>
</dbReference>
<dbReference type="VEuPathDB" id="PlasmoDB:PVX_001645"/>
<evidence type="ECO:0000256" key="2">
    <source>
        <dbReference type="SAM" id="Phobius"/>
    </source>
</evidence>
<accession>A0A564ZSM4</accession>
<dbReference type="InterPro" id="IPR008780">
    <property type="entry name" value="Plasmodium_Vir"/>
</dbReference>
<feature type="compositionally biased region" description="Low complexity" evidence="1">
    <location>
        <begin position="607"/>
        <end position="624"/>
    </location>
</feature>
<keyword evidence="2" id="KW-0472">Membrane</keyword>
<organism evidence="3 4">
    <name type="scientific">Plasmodium vivax</name>
    <name type="common">malaria parasite P. vivax</name>
    <dbReference type="NCBI Taxonomy" id="5855"/>
    <lineage>
        <taxon>Eukaryota</taxon>
        <taxon>Sar</taxon>
        <taxon>Alveolata</taxon>
        <taxon>Apicomplexa</taxon>
        <taxon>Aconoidasida</taxon>
        <taxon>Haemosporida</taxon>
        <taxon>Plasmodiidae</taxon>
        <taxon>Plasmodium</taxon>
        <taxon>Plasmodium (Plasmodium)</taxon>
    </lineage>
</organism>